<evidence type="ECO:0000256" key="1">
    <source>
        <dbReference type="ARBA" id="ARBA00010944"/>
    </source>
</evidence>
<dbReference type="OrthoDB" id="9803892at2"/>
<dbReference type="Gene3D" id="3.40.50.720">
    <property type="entry name" value="NAD(P)-binding Rossmann-like Domain"/>
    <property type="match status" value="1"/>
</dbReference>
<dbReference type="Proteomes" id="UP000019482">
    <property type="component" value="Unassembled WGS sequence"/>
</dbReference>
<gene>
    <name evidence="4" type="ORF">CTDIVETGP_1723</name>
</gene>
<keyword evidence="2 4" id="KW-0560">Oxidoreductase</keyword>
<sequence>MKNILIVGASGFLGNELYKIFKKDSSYKTYGTYSKNENSNLLYLDVTDIESIKKVFEKIKPNIIIITAALTNVEYCEESKENVYKINVEGIKNISNISKPYNCKVIYISTEYVFDGKNGPYSEIDEVNPINYYGKTKLSGEKVIQTYIRNYMIVRTTVVYGWNLESKNFIMQLIKNLNENKIMKVPVDQISSPTYCPNLASMIKESCDNNLCGVFNIVGKDVMNRYEFAVKSAEVLNLDKNLLVPVKTENLGQIAKRPLNAGLKIDKIYKKLKCKPVNVHDGLIEIKELYDKYKSNNCEDNSYE</sequence>
<comment type="similarity">
    <text evidence="1 2">Belongs to the dTDP-4-dehydrorhamnose reductase family.</text>
</comment>
<dbReference type="UniPathway" id="UPA00124"/>
<dbReference type="SUPFAM" id="SSF51735">
    <property type="entry name" value="NAD(P)-binding Rossmann-fold domains"/>
    <property type="match status" value="1"/>
</dbReference>
<dbReference type="GeneID" id="29420720"/>
<reference evidence="4 5" key="1">
    <citation type="journal article" date="2015" name="Genome Announc.">
        <title>Draft Genome Sequence of Clostridium tyrobutyricum Strain DIVETGP, Isolated from Cow's Milk for Grana Padano Production.</title>
        <authorList>
            <person name="Soggiu A."/>
            <person name="Piras C."/>
            <person name="Gaiarsa S."/>
            <person name="Sassera D."/>
            <person name="Roncada P."/>
            <person name="Bendixen E."/>
            <person name="Brasca M."/>
            <person name="Bonizzi L."/>
        </authorList>
    </citation>
    <scope>NUCLEOTIDE SEQUENCE [LARGE SCALE GENOMIC DNA]</scope>
    <source>
        <strain evidence="4 5">DIVETGP</strain>
    </source>
</reference>
<dbReference type="GO" id="GO:0019305">
    <property type="term" value="P:dTDP-rhamnose biosynthetic process"/>
    <property type="evidence" value="ECO:0007669"/>
    <property type="project" value="UniProtKB-UniPathway"/>
</dbReference>
<dbReference type="Pfam" id="PF04321">
    <property type="entry name" value="RmlD_sub_bind"/>
    <property type="match status" value="1"/>
</dbReference>
<protein>
    <recommendedName>
        <fullName evidence="2">dTDP-4-dehydrorhamnose reductase</fullName>
        <ecNumber evidence="2">1.1.1.133</ecNumber>
    </recommendedName>
</protein>
<feature type="domain" description="RmlD-like substrate binding" evidence="3">
    <location>
        <begin position="3"/>
        <end position="283"/>
    </location>
</feature>
<evidence type="ECO:0000259" key="3">
    <source>
        <dbReference type="Pfam" id="PF04321"/>
    </source>
</evidence>
<name>W6N4Y5_CLOTY</name>
<evidence type="ECO:0000256" key="2">
    <source>
        <dbReference type="RuleBase" id="RU364082"/>
    </source>
</evidence>
<dbReference type="InterPro" id="IPR005913">
    <property type="entry name" value="dTDP_dehydrorham_reduct"/>
</dbReference>
<accession>W6N4Y5</accession>
<dbReference type="AlphaFoldDB" id="W6N4Y5"/>
<dbReference type="InterPro" id="IPR029903">
    <property type="entry name" value="RmlD-like-bd"/>
</dbReference>
<comment type="pathway">
    <text evidence="2">Carbohydrate biosynthesis; dTDP-L-rhamnose biosynthesis.</text>
</comment>
<dbReference type="EMBL" id="CBXI010000031">
    <property type="protein sequence ID" value="CDL91653.1"/>
    <property type="molecule type" value="Genomic_DNA"/>
</dbReference>
<dbReference type="InterPro" id="IPR036291">
    <property type="entry name" value="NAD(P)-bd_dom_sf"/>
</dbReference>
<evidence type="ECO:0000313" key="5">
    <source>
        <dbReference type="Proteomes" id="UP000019482"/>
    </source>
</evidence>
<dbReference type="RefSeq" id="WP_017895198.1">
    <property type="nucleotide sequence ID" value="NZ_CBXI010000031.1"/>
</dbReference>
<dbReference type="PANTHER" id="PTHR10491">
    <property type="entry name" value="DTDP-4-DEHYDRORHAMNOSE REDUCTASE"/>
    <property type="match status" value="1"/>
</dbReference>
<dbReference type="PANTHER" id="PTHR10491:SF4">
    <property type="entry name" value="METHIONINE ADENOSYLTRANSFERASE 2 SUBUNIT BETA"/>
    <property type="match status" value="1"/>
</dbReference>
<dbReference type="EC" id="1.1.1.133" evidence="2"/>
<comment type="function">
    <text evidence="2">Catalyzes the reduction of dTDP-6-deoxy-L-lyxo-4-hexulose to yield dTDP-L-rhamnose.</text>
</comment>
<keyword evidence="5" id="KW-1185">Reference proteome</keyword>
<dbReference type="CDD" id="cd05254">
    <property type="entry name" value="dTDP_HR_like_SDR_e"/>
    <property type="match status" value="1"/>
</dbReference>
<organism evidence="4 5">
    <name type="scientific">Clostridium tyrobutyricum DIVETGP</name>
    <dbReference type="NCBI Taxonomy" id="1408889"/>
    <lineage>
        <taxon>Bacteria</taxon>
        <taxon>Bacillati</taxon>
        <taxon>Bacillota</taxon>
        <taxon>Clostridia</taxon>
        <taxon>Eubacteriales</taxon>
        <taxon>Clostridiaceae</taxon>
        <taxon>Clostridium</taxon>
    </lineage>
</organism>
<proteinExistence type="inferred from homology"/>
<dbReference type="GO" id="GO:0008831">
    <property type="term" value="F:dTDP-4-dehydrorhamnose reductase activity"/>
    <property type="evidence" value="ECO:0007669"/>
    <property type="project" value="UniProtKB-EC"/>
</dbReference>
<keyword evidence="2" id="KW-0521">NADP</keyword>
<evidence type="ECO:0000313" key="4">
    <source>
        <dbReference type="EMBL" id="CDL91653.1"/>
    </source>
</evidence>
<comment type="caution">
    <text evidence="4">The sequence shown here is derived from an EMBL/GenBank/DDBJ whole genome shotgun (WGS) entry which is preliminary data.</text>
</comment>
<dbReference type="GO" id="GO:0005829">
    <property type="term" value="C:cytosol"/>
    <property type="evidence" value="ECO:0007669"/>
    <property type="project" value="TreeGrafter"/>
</dbReference>